<proteinExistence type="predicted"/>
<feature type="non-terminal residue" evidence="1">
    <location>
        <position position="1"/>
    </location>
</feature>
<protein>
    <submittedName>
        <fullName evidence="1">Uncharacterized protein</fullName>
    </submittedName>
</protein>
<keyword evidence="2" id="KW-1185">Reference proteome</keyword>
<gene>
    <name evidence="1" type="ORF">SK128_004304</name>
</gene>
<evidence type="ECO:0000313" key="2">
    <source>
        <dbReference type="Proteomes" id="UP001381693"/>
    </source>
</evidence>
<accession>A0AAN8XKX1</accession>
<organism evidence="1 2">
    <name type="scientific">Halocaridina rubra</name>
    <name type="common">Hawaiian red shrimp</name>
    <dbReference type="NCBI Taxonomy" id="373956"/>
    <lineage>
        <taxon>Eukaryota</taxon>
        <taxon>Metazoa</taxon>
        <taxon>Ecdysozoa</taxon>
        <taxon>Arthropoda</taxon>
        <taxon>Crustacea</taxon>
        <taxon>Multicrustacea</taxon>
        <taxon>Malacostraca</taxon>
        <taxon>Eumalacostraca</taxon>
        <taxon>Eucarida</taxon>
        <taxon>Decapoda</taxon>
        <taxon>Pleocyemata</taxon>
        <taxon>Caridea</taxon>
        <taxon>Atyoidea</taxon>
        <taxon>Atyidae</taxon>
        <taxon>Halocaridina</taxon>
    </lineage>
</organism>
<name>A0AAN8XKX1_HALRR</name>
<reference evidence="1 2" key="1">
    <citation type="submission" date="2023-11" db="EMBL/GenBank/DDBJ databases">
        <title>Halocaridina rubra genome assembly.</title>
        <authorList>
            <person name="Smith C."/>
        </authorList>
    </citation>
    <scope>NUCLEOTIDE SEQUENCE [LARGE SCALE GENOMIC DNA]</scope>
    <source>
        <strain evidence="1">EP-1</strain>
        <tissue evidence="1">Whole</tissue>
    </source>
</reference>
<evidence type="ECO:0000313" key="1">
    <source>
        <dbReference type="EMBL" id="KAK7086146.1"/>
    </source>
</evidence>
<dbReference type="EMBL" id="JAXCGZ010000340">
    <property type="protein sequence ID" value="KAK7086146.1"/>
    <property type="molecule type" value="Genomic_DNA"/>
</dbReference>
<dbReference type="Proteomes" id="UP001381693">
    <property type="component" value="Unassembled WGS sequence"/>
</dbReference>
<comment type="caution">
    <text evidence="1">The sequence shown here is derived from an EMBL/GenBank/DDBJ whole genome shotgun (WGS) entry which is preliminary data.</text>
</comment>
<sequence>VSANRPESQSVMWIFVYEEEGGDQTTSIDGLIPEGTQVTLMNRNSKGKYTSLTARVAEDGIVR</sequence>
<dbReference type="AlphaFoldDB" id="A0AAN8XKX1"/>